<reference evidence="5" key="1">
    <citation type="journal article" date="2019" name="Int. J. Syst. Evol. Microbiol.">
        <title>The Global Catalogue of Microorganisms (GCM) 10K type strain sequencing project: providing services to taxonomists for standard genome sequencing and annotation.</title>
        <authorList>
            <consortium name="The Broad Institute Genomics Platform"/>
            <consortium name="The Broad Institute Genome Sequencing Center for Infectious Disease"/>
            <person name="Wu L."/>
            <person name="Ma J."/>
        </authorList>
    </citation>
    <scope>NUCLEOTIDE SEQUENCE [LARGE SCALE GENOMIC DNA]</scope>
    <source>
        <strain evidence="5">JCM 12125</strain>
    </source>
</reference>
<accession>A0ABW0FUY1</accession>
<dbReference type="Gene3D" id="3.40.50.1100">
    <property type="match status" value="2"/>
</dbReference>
<evidence type="ECO:0000256" key="2">
    <source>
        <dbReference type="ARBA" id="ARBA00022898"/>
    </source>
</evidence>
<dbReference type="SUPFAM" id="SSF53686">
    <property type="entry name" value="Tryptophan synthase beta subunit-like PLP-dependent enzymes"/>
    <property type="match status" value="1"/>
</dbReference>
<dbReference type="RefSeq" id="WP_374037983.1">
    <property type="nucleotide sequence ID" value="NZ_CP169082.1"/>
</dbReference>
<comment type="caution">
    <text evidence="4">The sequence shown here is derived from an EMBL/GenBank/DDBJ whole genome shotgun (WGS) entry which is preliminary data.</text>
</comment>
<gene>
    <name evidence="4" type="ORF">ACFPIE_13315</name>
</gene>
<keyword evidence="5" id="KW-1185">Reference proteome</keyword>
<dbReference type="PANTHER" id="PTHR43050:SF1">
    <property type="entry name" value="SERINE RACEMASE"/>
    <property type="match status" value="1"/>
</dbReference>
<dbReference type="Pfam" id="PF00291">
    <property type="entry name" value="PALP"/>
    <property type="match status" value="1"/>
</dbReference>
<protein>
    <submittedName>
        <fullName evidence="4">Threonine/serine dehydratase</fullName>
    </submittedName>
</protein>
<evidence type="ECO:0000313" key="4">
    <source>
        <dbReference type="EMBL" id="MFC5344898.1"/>
    </source>
</evidence>
<organism evidence="4 5">
    <name type="scientific">Brevundimonas staleyi</name>
    <dbReference type="NCBI Taxonomy" id="74326"/>
    <lineage>
        <taxon>Bacteria</taxon>
        <taxon>Pseudomonadati</taxon>
        <taxon>Pseudomonadota</taxon>
        <taxon>Alphaproteobacteria</taxon>
        <taxon>Caulobacterales</taxon>
        <taxon>Caulobacteraceae</taxon>
        <taxon>Brevundimonas</taxon>
    </lineage>
</organism>
<sequence length="335" mass="34957">MSDRIASYEGVLDAARQIAPAAVRTPLIESPALNERVGGRVLLKAETMQVAGAFKFRGAYNRISRFSVDELKAGVVAFSSGNHAQGVAAAARLMGTRALIVMPADSPAIKIAGVKSFGGEVRLYDRWTESREEIGAAVAKERGSVLVPPFDDPYVIEGQGTSALELLDQANAPIDQLLCPCSGGGLMAGIDLVMEARSAQTKTWAVEPEHFDDTARSLAAGERMGHPQGPPSICDALQTPIPGVLTFPINQRVLSGALSITDREAAEAVAYAFRTLKLVVEPGGAAGLAALLAGKLDARGKTTAVILSGGNIDPGLFAEIIEGRFEPVAQKGAAA</sequence>
<comment type="cofactor">
    <cofactor evidence="1">
        <name>pyridoxal 5'-phosphate</name>
        <dbReference type="ChEBI" id="CHEBI:597326"/>
    </cofactor>
</comment>
<proteinExistence type="predicted"/>
<name>A0ABW0FUY1_9CAUL</name>
<evidence type="ECO:0000256" key="1">
    <source>
        <dbReference type="ARBA" id="ARBA00001933"/>
    </source>
</evidence>
<keyword evidence="2" id="KW-0663">Pyridoxal phosphate</keyword>
<dbReference type="PANTHER" id="PTHR43050">
    <property type="entry name" value="SERINE / THREONINE RACEMASE FAMILY MEMBER"/>
    <property type="match status" value="1"/>
</dbReference>
<dbReference type="InterPro" id="IPR036052">
    <property type="entry name" value="TrpB-like_PALP_sf"/>
</dbReference>
<dbReference type="CDD" id="cd01562">
    <property type="entry name" value="Thr-dehyd"/>
    <property type="match status" value="1"/>
</dbReference>
<dbReference type="Proteomes" id="UP001596152">
    <property type="component" value="Unassembled WGS sequence"/>
</dbReference>
<evidence type="ECO:0000259" key="3">
    <source>
        <dbReference type="Pfam" id="PF00291"/>
    </source>
</evidence>
<feature type="domain" description="Tryptophan synthase beta chain-like PALP" evidence="3">
    <location>
        <begin position="20"/>
        <end position="309"/>
    </location>
</feature>
<dbReference type="InterPro" id="IPR001926">
    <property type="entry name" value="TrpB-like_PALP"/>
</dbReference>
<dbReference type="EMBL" id="JBHSLF010000025">
    <property type="protein sequence ID" value="MFC5344898.1"/>
    <property type="molecule type" value="Genomic_DNA"/>
</dbReference>
<evidence type="ECO:0000313" key="5">
    <source>
        <dbReference type="Proteomes" id="UP001596152"/>
    </source>
</evidence>